<reference evidence="2" key="1">
    <citation type="submission" date="2022-07" db="EMBL/GenBank/DDBJ databases">
        <title>Taxonomy of Novel Oxalotrophic and Methylotrophic Bacteria.</title>
        <authorList>
            <person name="Sahin N."/>
            <person name="Tani A."/>
        </authorList>
    </citation>
    <scope>NUCLEOTIDE SEQUENCE</scope>
    <source>
        <strain evidence="2">AM327</strain>
    </source>
</reference>
<accession>A0A9W6B448</accession>
<evidence type="ECO:0000313" key="2">
    <source>
        <dbReference type="EMBL" id="GLB52181.1"/>
    </source>
</evidence>
<keyword evidence="1" id="KW-0472">Membrane</keyword>
<dbReference type="EMBL" id="BRVP01000007">
    <property type="protein sequence ID" value="GLB52181.1"/>
    <property type="molecule type" value="Genomic_DNA"/>
</dbReference>
<organism evidence="2 3">
    <name type="scientific">Neptunitalea chrysea</name>
    <dbReference type="NCBI Taxonomy" id="1647581"/>
    <lineage>
        <taxon>Bacteria</taxon>
        <taxon>Pseudomonadati</taxon>
        <taxon>Bacteroidota</taxon>
        <taxon>Flavobacteriia</taxon>
        <taxon>Flavobacteriales</taxon>
        <taxon>Flavobacteriaceae</taxon>
        <taxon>Neptunitalea</taxon>
    </lineage>
</organism>
<evidence type="ECO:0000256" key="1">
    <source>
        <dbReference type="SAM" id="Phobius"/>
    </source>
</evidence>
<feature type="transmembrane region" description="Helical" evidence="1">
    <location>
        <begin position="336"/>
        <end position="354"/>
    </location>
</feature>
<sequence>MWKKIKSKRKQLKYRGTECLNCKHPLDLSDRYCPKCSQINSTKRITFLDLIRDFFDTIFSYDSKFRKTIWVMFRYPGKITKEFTLGKRMNYSNPFRFFLSISFLYIIILLLFIDLWQIDDFVNDKSQDIFGKIPSTEAINDSIEKELADEDKETREKAKQFITINSANKKKESQEEAEKEANQDSVQQIKDSIHYFNAPKFFDSISQNVPRIIKRIDFKADAFHYGIKQKKIYSLDNLLKDMRLPHSWENQISYKFAFNKHRIKNSPSLYISFIINKLPFVIFFTVPFLAFFIWLIYSKKKFLYMDHMVFCYQTLTILILSILIWTLVTLPFGESSFSATLFLILYFYNIIYLYKAMRRFYDQSRIKTFIKYVYINTFFSILAVLFISIFALISFIMY</sequence>
<feature type="transmembrane region" description="Helical" evidence="1">
    <location>
        <begin position="97"/>
        <end position="116"/>
    </location>
</feature>
<feature type="transmembrane region" description="Helical" evidence="1">
    <location>
        <begin position="278"/>
        <end position="297"/>
    </location>
</feature>
<keyword evidence="3" id="KW-1185">Reference proteome</keyword>
<dbReference type="RefSeq" id="WP_281753332.1">
    <property type="nucleotide sequence ID" value="NZ_BRVP01000007.1"/>
</dbReference>
<keyword evidence="1" id="KW-0812">Transmembrane</keyword>
<proteinExistence type="predicted"/>
<feature type="transmembrane region" description="Helical" evidence="1">
    <location>
        <begin position="309"/>
        <end position="330"/>
    </location>
</feature>
<name>A0A9W6B448_9FLAO</name>
<gene>
    <name evidence="2" type="ORF">NBRC110019_12200</name>
</gene>
<dbReference type="AlphaFoldDB" id="A0A9W6B448"/>
<evidence type="ECO:0008006" key="4">
    <source>
        <dbReference type="Google" id="ProtNLM"/>
    </source>
</evidence>
<dbReference type="InterPro" id="IPR022134">
    <property type="entry name" value="DUF3667"/>
</dbReference>
<protein>
    <recommendedName>
        <fullName evidence="4">DUF3667 domain-containing protein</fullName>
    </recommendedName>
</protein>
<evidence type="ECO:0000313" key="3">
    <source>
        <dbReference type="Proteomes" id="UP001143545"/>
    </source>
</evidence>
<keyword evidence="1" id="KW-1133">Transmembrane helix</keyword>
<comment type="caution">
    <text evidence="2">The sequence shown here is derived from an EMBL/GenBank/DDBJ whole genome shotgun (WGS) entry which is preliminary data.</text>
</comment>
<dbReference type="Pfam" id="PF12412">
    <property type="entry name" value="DUF3667"/>
    <property type="match status" value="1"/>
</dbReference>
<feature type="transmembrane region" description="Helical" evidence="1">
    <location>
        <begin position="374"/>
        <end position="397"/>
    </location>
</feature>
<dbReference type="Proteomes" id="UP001143545">
    <property type="component" value="Unassembled WGS sequence"/>
</dbReference>